<evidence type="ECO:0000313" key="8">
    <source>
        <dbReference type="Proteomes" id="UP000509302"/>
    </source>
</evidence>
<evidence type="ECO:0000256" key="4">
    <source>
        <dbReference type="ARBA" id="ARBA00022989"/>
    </source>
</evidence>
<dbReference type="AlphaFoldDB" id="A0A7H9AUD4"/>
<dbReference type="InterPro" id="IPR036259">
    <property type="entry name" value="MFS_trans_sf"/>
</dbReference>
<dbReference type="InterPro" id="IPR005496">
    <property type="entry name" value="Integral_membrane_TerC"/>
</dbReference>
<feature type="transmembrane region" description="Helical" evidence="6">
    <location>
        <begin position="239"/>
        <end position="257"/>
    </location>
</feature>
<feature type="transmembrane region" description="Helical" evidence="6">
    <location>
        <begin position="135"/>
        <end position="157"/>
    </location>
</feature>
<feature type="transmembrane region" description="Helical" evidence="6">
    <location>
        <begin position="202"/>
        <end position="227"/>
    </location>
</feature>
<dbReference type="KEGG" id="cagg:HYG79_17525"/>
<organism evidence="7 8">
    <name type="scientific">Costertonia aggregata</name>
    <dbReference type="NCBI Taxonomy" id="343403"/>
    <lineage>
        <taxon>Bacteria</taxon>
        <taxon>Pseudomonadati</taxon>
        <taxon>Bacteroidota</taxon>
        <taxon>Flavobacteriia</taxon>
        <taxon>Flavobacteriales</taxon>
        <taxon>Flavobacteriaceae</taxon>
        <taxon>Costertonia</taxon>
    </lineage>
</organism>
<dbReference type="Proteomes" id="UP000509302">
    <property type="component" value="Chromosome"/>
</dbReference>
<sequence>MFDIFTSPDAWIALLTLTFLEIVLGIDNIIFISIAAGKLEKNQRKKATNIGLALAMIMRIVLLFGISLLTAMKKPFWIIDSDWVTGGISGQALILFAGGLFLLYKSTKEIHEKVEDRGHDEREVKNARGNTLTKAIVQITVINIVFSFDSILTAIGMTNGISPNPNDALVLMIVAVVISVIIMMLFANPVGEFVGKHPSIQILGLSFLILIGFMLIAEAAHIGHLIVFGNEVGTIPKGYLYFAIAFSLMVEFLDLRMKKNKKPSERLSE</sequence>
<feature type="transmembrane region" description="Helical" evidence="6">
    <location>
        <begin position="83"/>
        <end position="104"/>
    </location>
</feature>
<protein>
    <submittedName>
        <fullName evidence="7">TerC family protein</fullName>
    </submittedName>
</protein>
<name>A0A7H9AUD4_9FLAO</name>
<gene>
    <name evidence="7" type="ORF">HYG79_17525</name>
</gene>
<feature type="transmembrane region" description="Helical" evidence="6">
    <location>
        <begin position="12"/>
        <end position="37"/>
    </location>
</feature>
<keyword evidence="3 6" id="KW-0812">Transmembrane</keyword>
<dbReference type="GO" id="GO:0016020">
    <property type="term" value="C:membrane"/>
    <property type="evidence" value="ECO:0007669"/>
    <property type="project" value="UniProtKB-SubCell"/>
</dbReference>
<evidence type="ECO:0000256" key="6">
    <source>
        <dbReference type="SAM" id="Phobius"/>
    </source>
</evidence>
<proteinExistence type="inferred from homology"/>
<comment type="similarity">
    <text evidence="2">Belongs to the TerC family.</text>
</comment>
<dbReference type="Pfam" id="PF03741">
    <property type="entry name" value="TerC"/>
    <property type="match status" value="1"/>
</dbReference>
<accession>A0A7H9AUD4</accession>
<feature type="transmembrane region" description="Helical" evidence="6">
    <location>
        <begin position="49"/>
        <end position="71"/>
    </location>
</feature>
<keyword evidence="4 6" id="KW-1133">Transmembrane helix</keyword>
<keyword evidence="8" id="KW-1185">Reference proteome</keyword>
<dbReference type="RefSeq" id="WP_179243357.1">
    <property type="nucleotide sequence ID" value="NZ_CP058595.1"/>
</dbReference>
<evidence type="ECO:0000256" key="1">
    <source>
        <dbReference type="ARBA" id="ARBA00004141"/>
    </source>
</evidence>
<evidence type="ECO:0000313" key="7">
    <source>
        <dbReference type="EMBL" id="QLG47079.1"/>
    </source>
</evidence>
<evidence type="ECO:0000256" key="3">
    <source>
        <dbReference type="ARBA" id="ARBA00022692"/>
    </source>
</evidence>
<dbReference type="PANTHER" id="PTHR30238:SF4">
    <property type="entry name" value="SLL1022 PROTEIN"/>
    <property type="match status" value="1"/>
</dbReference>
<evidence type="ECO:0000256" key="2">
    <source>
        <dbReference type="ARBA" id="ARBA00007511"/>
    </source>
</evidence>
<reference evidence="7 8" key="1">
    <citation type="journal article" date="2006" name="Int. J. Syst. Evol. Microbiol.">
        <title>Costertonia aggregata gen. nov., sp. nov., a mesophilic marine bacterium of the family Flavobacteriaceae, isolated from a mature biofilm.</title>
        <authorList>
            <person name="Kwon K.K."/>
            <person name="Lee Y.K."/>
            <person name="Lee H.K."/>
        </authorList>
    </citation>
    <scope>NUCLEOTIDE SEQUENCE [LARGE SCALE GENOMIC DNA]</scope>
    <source>
        <strain evidence="7 8">KCCM 42265</strain>
    </source>
</reference>
<dbReference type="PANTHER" id="PTHR30238">
    <property type="entry name" value="MEMBRANE BOUND PREDICTED REDOX MODULATOR"/>
    <property type="match status" value="1"/>
</dbReference>
<dbReference type="SUPFAM" id="SSF103473">
    <property type="entry name" value="MFS general substrate transporter"/>
    <property type="match status" value="1"/>
</dbReference>
<evidence type="ECO:0000256" key="5">
    <source>
        <dbReference type="ARBA" id="ARBA00023136"/>
    </source>
</evidence>
<keyword evidence="5 6" id="KW-0472">Membrane</keyword>
<comment type="subcellular location">
    <subcellularLocation>
        <location evidence="1">Membrane</location>
        <topology evidence="1">Multi-pass membrane protein</topology>
    </subcellularLocation>
</comment>
<dbReference type="EMBL" id="CP058595">
    <property type="protein sequence ID" value="QLG47079.1"/>
    <property type="molecule type" value="Genomic_DNA"/>
</dbReference>
<feature type="transmembrane region" description="Helical" evidence="6">
    <location>
        <begin position="169"/>
        <end position="190"/>
    </location>
</feature>